<evidence type="ECO:0000256" key="1">
    <source>
        <dbReference type="SAM" id="MobiDB-lite"/>
    </source>
</evidence>
<keyword evidence="3" id="KW-1185">Reference proteome</keyword>
<gene>
    <name evidence="2" type="ordered locus">CNA02335</name>
</gene>
<feature type="compositionally biased region" description="Polar residues" evidence="1">
    <location>
        <begin position="11"/>
        <end position="33"/>
    </location>
</feature>
<feature type="region of interest" description="Disordered" evidence="1">
    <location>
        <begin position="151"/>
        <end position="186"/>
    </location>
</feature>
<dbReference type="RefSeq" id="XP_024514130.1">
    <property type="nucleotide sequence ID" value="XM_024656058.1"/>
</dbReference>
<accession>A0A0S2LHW5</accession>
<feature type="compositionally biased region" description="Low complexity" evidence="1">
    <location>
        <begin position="151"/>
        <end position="173"/>
    </location>
</feature>
<dbReference type="AlphaFoldDB" id="A0A0S2LHW5"/>
<name>A0A0S2LHW5_CRYD1</name>
<dbReference type="GeneID" id="36392660"/>
<dbReference type="PaxDb" id="214684-A0A0S2LHW5"/>
<evidence type="ECO:0000313" key="2">
    <source>
        <dbReference type="EMBL" id="ALO60304.1"/>
    </source>
</evidence>
<proteinExistence type="predicted"/>
<protein>
    <submittedName>
        <fullName evidence="2">Uncharacterized protein</fullName>
    </submittedName>
</protein>
<dbReference type="KEGG" id="cne:CNA02335"/>
<reference evidence="2 3" key="1">
    <citation type="journal article" date="2005" name="Science">
        <title>The genome of the basidiomycetous yeast and human pathogen Cryptococcus neoformans.</title>
        <authorList>
            <person name="Loftus B.J."/>
            <person name="Fung E."/>
            <person name="Roncaglia P."/>
            <person name="Rowley D."/>
            <person name="Amedeo P."/>
            <person name="Bruno D."/>
            <person name="Vamathevan J."/>
            <person name="Miranda M."/>
            <person name="Anderson I.J."/>
            <person name="Fraser J.A."/>
            <person name="Allen J.E."/>
            <person name="Bosdet I.E."/>
            <person name="Brent M.R."/>
            <person name="Chiu R."/>
            <person name="Doering T.L."/>
            <person name="Donlin M.J."/>
            <person name="D'Souza C.A."/>
            <person name="Fox D.S."/>
            <person name="Grinberg V."/>
            <person name="Fu J."/>
            <person name="Fukushima M."/>
            <person name="Haas B.J."/>
            <person name="Huang J.C."/>
            <person name="Janbon G."/>
            <person name="Jones S.J."/>
            <person name="Koo H.L."/>
            <person name="Krzywinski M.I."/>
            <person name="Kwon-Chung J.K."/>
            <person name="Lengeler K.B."/>
            <person name="Maiti R."/>
            <person name="Marra M.A."/>
            <person name="Marra R.E."/>
            <person name="Mathewson C.A."/>
            <person name="Mitchell T.G."/>
            <person name="Pertea M."/>
            <person name="Riggs F.R."/>
            <person name="Salzberg S.L."/>
            <person name="Schein J.E."/>
            <person name="Shvartsbeyn A."/>
            <person name="Shin H."/>
            <person name="Shumway M."/>
            <person name="Specht C.A."/>
            <person name="Suh B.B."/>
            <person name="Tenney A."/>
            <person name="Utterback T.R."/>
            <person name="Wickes B.L."/>
            <person name="Wortman J.R."/>
            <person name="Wye N.H."/>
            <person name="Kronstad J.W."/>
            <person name="Lodge J.K."/>
            <person name="Heitman J."/>
            <person name="Davis R.W."/>
            <person name="Fraser C.M."/>
            <person name="Hyman R.W."/>
        </authorList>
    </citation>
    <scope>NUCLEOTIDE SEQUENCE [LARGE SCALE GENOMIC DNA]</scope>
    <source>
        <strain evidence="3">JEC21 / ATCC MYA-565</strain>
    </source>
</reference>
<dbReference type="EMBL" id="AE017341">
    <property type="protein sequence ID" value="ALO60304.1"/>
    <property type="molecule type" value="Genomic_DNA"/>
</dbReference>
<dbReference type="OrthoDB" id="2563893at2759"/>
<dbReference type="VEuPathDB" id="FungiDB:CNA02335"/>
<evidence type="ECO:0000313" key="3">
    <source>
        <dbReference type="Proteomes" id="UP000002149"/>
    </source>
</evidence>
<feature type="compositionally biased region" description="Polar residues" evidence="1">
    <location>
        <begin position="174"/>
        <end position="186"/>
    </location>
</feature>
<feature type="region of interest" description="Disordered" evidence="1">
    <location>
        <begin position="1"/>
        <end position="38"/>
    </location>
</feature>
<dbReference type="Proteomes" id="UP000002149">
    <property type="component" value="Chromosome 1"/>
</dbReference>
<dbReference type="InParanoid" id="A0A0S2LHW5"/>
<organism evidence="2 3">
    <name type="scientific">Cryptococcus deneoformans (strain JEC21 / ATCC MYA-565)</name>
    <name type="common">Cryptococcus neoformans var. neoformans serotype D</name>
    <dbReference type="NCBI Taxonomy" id="214684"/>
    <lineage>
        <taxon>Eukaryota</taxon>
        <taxon>Fungi</taxon>
        <taxon>Dikarya</taxon>
        <taxon>Basidiomycota</taxon>
        <taxon>Agaricomycotina</taxon>
        <taxon>Tremellomycetes</taxon>
        <taxon>Tremellales</taxon>
        <taxon>Cryptococcaceae</taxon>
        <taxon>Cryptococcus</taxon>
        <taxon>Cryptococcus neoformans species complex</taxon>
    </lineage>
</organism>
<sequence>MSYGNPAQEEPVSSSSQLPVPATGQQIATQKPSKASRMLRGPIGRDQILEWQASLCCLTPLGTCFRPQSSGTIYCSIHTCQAINVDRERCGNAVHNPRQSRFCSNGWHVENSKYDNIVEMVTKRKQLDEANAARRKQEMTEQMALFKSQFSPLSSTDKTSSSSNQSSQLFMSNPQTRKQNGFQMRW</sequence>